<evidence type="ECO:0000256" key="3">
    <source>
        <dbReference type="ARBA" id="ARBA00023026"/>
    </source>
</evidence>
<comment type="subcellular location">
    <subcellularLocation>
        <location evidence="1">Secreted</location>
    </subcellularLocation>
</comment>
<feature type="region of interest" description="Disordered" evidence="4">
    <location>
        <begin position="2511"/>
        <end position="2530"/>
    </location>
</feature>
<organism evidence="8 9">
    <name type="scientific">Paludibacterium purpuratum</name>
    <dbReference type="NCBI Taxonomy" id="1144873"/>
    <lineage>
        <taxon>Bacteria</taxon>
        <taxon>Pseudomonadati</taxon>
        <taxon>Pseudomonadota</taxon>
        <taxon>Betaproteobacteria</taxon>
        <taxon>Neisseriales</taxon>
        <taxon>Chromobacteriaceae</taxon>
        <taxon>Paludibacterium</taxon>
    </lineage>
</organism>
<name>A0A4R7BCG2_9NEIS</name>
<dbReference type="Proteomes" id="UP000295611">
    <property type="component" value="Unassembled WGS sequence"/>
</dbReference>
<reference evidence="8 9" key="1">
    <citation type="submission" date="2019-03" db="EMBL/GenBank/DDBJ databases">
        <title>Genomic Encyclopedia of Type Strains, Phase III (KMG-III): the genomes of soil and plant-associated and newly described type strains.</title>
        <authorList>
            <person name="Whitman W."/>
        </authorList>
    </citation>
    <scope>NUCLEOTIDE SEQUENCE [LARGE SCALE GENOMIC DNA]</scope>
    <source>
        <strain evidence="8 9">CECT 8976</strain>
    </source>
</reference>
<comment type="caution">
    <text evidence="8">The sequence shown here is derived from an EMBL/GenBank/DDBJ whole genome shotgun (WGS) entry which is preliminary data.</text>
</comment>
<protein>
    <submittedName>
        <fullName evidence="8">RHS repeat-associated protein</fullName>
    </submittedName>
</protein>
<feature type="region of interest" description="Disordered" evidence="4">
    <location>
        <begin position="2353"/>
        <end position="2374"/>
    </location>
</feature>
<keyword evidence="9" id="KW-1185">Reference proteome</keyword>
<keyword evidence="5" id="KW-1133">Transmembrane helix</keyword>
<evidence type="ECO:0000256" key="4">
    <source>
        <dbReference type="SAM" id="MobiDB-lite"/>
    </source>
</evidence>
<dbReference type="InterPro" id="IPR003284">
    <property type="entry name" value="Sal_SpvB"/>
</dbReference>
<evidence type="ECO:0000256" key="5">
    <source>
        <dbReference type="SAM" id="Phobius"/>
    </source>
</evidence>
<keyword evidence="3" id="KW-0843">Virulence</keyword>
<dbReference type="GO" id="GO:0005737">
    <property type="term" value="C:cytoplasm"/>
    <property type="evidence" value="ECO:0007669"/>
    <property type="project" value="InterPro"/>
</dbReference>
<feature type="region of interest" description="Disordered" evidence="4">
    <location>
        <begin position="1"/>
        <end position="32"/>
    </location>
</feature>
<dbReference type="GO" id="GO:0005576">
    <property type="term" value="C:extracellular region"/>
    <property type="evidence" value="ECO:0007669"/>
    <property type="project" value="UniProtKB-SubCell"/>
</dbReference>
<dbReference type="Gene3D" id="2.180.10.10">
    <property type="entry name" value="RHS repeat-associated core"/>
    <property type="match status" value="1"/>
</dbReference>
<evidence type="ECO:0000313" key="9">
    <source>
        <dbReference type="Proteomes" id="UP000295611"/>
    </source>
</evidence>
<feature type="transmembrane region" description="Helical" evidence="5">
    <location>
        <begin position="2640"/>
        <end position="2660"/>
    </location>
</feature>
<dbReference type="InterPro" id="IPR050708">
    <property type="entry name" value="T6SS_VgrG/RHS"/>
</dbReference>
<keyword evidence="5" id="KW-0812">Transmembrane</keyword>
<dbReference type="InterPro" id="IPR022385">
    <property type="entry name" value="Rhs_assc_core"/>
</dbReference>
<evidence type="ECO:0000313" key="8">
    <source>
        <dbReference type="EMBL" id="TDR82724.1"/>
    </source>
</evidence>
<dbReference type="Pfam" id="PF03534">
    <property type="entry name" value="SpvB"/>
    <property type="match status" value="1"/>
</dbReference>
<evidence type="ECO:0000256" key="1">
    <source>
        <dbReference type="ARBA" id="ARBA00004613"/>
    </source>
</evidence>
<dbReference type="EMBL" id="SNZP01000001">
    <property type="protein sequence ID" value="TDR82724.1"/>
    <property type="molecule type" value="Genomic_DNA"/>
</dbReference>
<evidence type="ECO:0000259" key="6">
    <source>
        <dbReference type="Pfam" id="PF12255"/>
    </source>
</evidence>
<feature type="transmembrane region" description="Helical" evidence="5">
    <location>
        <begin position="2610"/>
        <end position="2633"/>
    </location>
</feature>
<dbReference type="InterPro" id="IPR028994">
    <property type="entry name" value="Integrin_alpha_N"/>
</dbReference>
<keyword evidence="5" id="KW-0472">Membrane</keyword>
<dbReference type="PANTHER" id="PTHR32305:SF15">
    <property type="entry name" value="PROTEIN RHSA-RELATED"/>
    <property type="match status" value="1"/>
</dbReference>
<dbReference type="PRINTS" id="PR01341">
    <property type="entry name" value="SALSPVBPROT"/>
</dbReference>
<sequence length="2664" mass="292547">MPNSNPVMSDASPVQDSGSTSPVPDLPKGGGAVRGIGEKFAVNPVTGTSSLTLPIACSPGRAGATPQLVLSYDSGTGNGPFGMGWQLGLPTVSRRTDKGLPQYRDDEASDSFLLSGAEDLVPVLLPDSEGGSRIKETHRHGYRIRYYRPRIEGMFSRIERWTRECDGDTHWRSFSRDNALTIYGATPDSRISDPSDPRRVFSWLICQSYDAKGNAIDYRYLAEDQQGVDLGLANERNRLRGANRYLKSVRYGNRRPLLLDATSPSFRPPALPDLSDASWLFELLFDYGEGHYQETTADDGECYAGVRLDPLHAWPARADPFSGYRAGFEVRHYRLCRRVLMLHHLPEELGVADYLVSALHFNYREKARGSQMIGATQSGYQRLPNGDYLKRSWPELTLDYSESPLDDGRYRQLPVQAAPEDSLDNLPAGIDLSRYRWVDLNGEGIAGVLTEQGNGWFYKPNLGEGMLGAARQVSARPSLANLNAGRQQLLDLYRDGNLALAEFDAPNPGFYPRGEAAGWQSFRPFPSLPDLDWRDANLRFIDLTGDGHPDILLTRDTAVTLWHESLGADGFGPERRIHPSLDEESGPRVVFADGTQSVFLADMSGDGLTDLVRIRNGEVCYWPNIGYGQFGPKVCMDNAPWFDERDSFDQRRILLADIEGYGTTDILYRGRDGIRVYLNRHGNSWSEPRLLAQLPATDSATALTVVDFLGRGTACLLWSSPLPGHARRPLWYLDLMAGGKPHLLVSVRNNLGAETRIDYASSTHFYLEDQAAGTPWITRLPFPVHVVARVETRDLIDGNRFVTRYAYHHGHYDGLEREFRGFARVDQWDTEAYGVDEDEGAASNFDPAFFVPPVLTKTWYHTGALDRSGRVSRQLAHEYYRETGLDQAELAALLLDDTVLPPGLTGDALREAVRALKGARLRQEVYALDDTPESTRPYSVSEANYTIVPLQPRGPNRYAVFFTHARETLSCQYERKLFAVHDGHTLPEAAGCSQAGIRWLADPRIKHDMVLRVDAYGNVLQALAIAYGRRYHECGGHLSDADRARQRQMFATLSQAAFTGAVDLAEAYRTPLRASAQSYELIRLAEAYAAKQGRGVPRLLRFEVVQHLLAQGAIDLPYEDVQAAGAVLPMLYRRLIDSEAIRYRGNDLNRLLPLGELESLALPGEGYRLAFTPGLIDRIYRQTRDGVDIPLLPDPATLLGGKGGDQGGYVDLHGDGHWWMPSGRSFYHPDALAAPAEELAEACAHFFFPRRFSNAFGAEASVDYLHDLLVAQTRDALGNTVSARYDFRVLHPSLMIDPNGNRQSAAFDALGRTVATAIGGKDGEGVGDSLDDFGVFDANLDLTRLQDFAASPEAAAAGLLKSATTRFVYDPHRYRRCGEPPFAATLAREMHVSDLVPDQVGPIHIALTYSDGFGREIQSKIQAEPGPGALRAAPARLPDGDIVPGALRLADDGLPLSGPLDPRWVGKGRTVFNNKGKPVKQYQPFFSSTHLFEPETQLRQVGVTPIMCYDPLGRLVMLLMADHSYRKVVIGPWQQQSWDANDTVLQADPAEDPDVGGYFRLLPPVDYLPTWYASRADGQLGADERNAALRAAEHAATPPRVYQDALGHDFLSLADNGRFGVYATRSLVDIEGNLRQVIDALGRTVALYDYDMLGHRIRQASMEAGERWMLHDVSDKPIRAWDSRGHGFRTEYDRLRRSLRHSVRGSTAESDPRTLGREVVYQKTEYGEAQHDAAARNLRTRPYRQFDAAGIVTSERYDFKGNVPETHRQLLNDYKDLPDWDDAGEVFSSQSVFDALNRPVQMLLPYSQQSAAGYTVLRPAYNRANLLDRIDCWLDLPARPSAILARTGASLRPIEQIDYDAQGRRTRIVLGNGVASDYDYDPLTLRLRRLATCRGGAVLQDLSYVYDAVGNITRIGDDAQQSLYFDGAVAQPGHDYLYDPLYRLIAADGREFVAPGQDGAPASASDVPRVGQRWPGNPQAIQPWCEEYLYDAVGNLLQLLHHHGVLSANLGEIAWQRHYHYDAPSLIDSAQRNNRLSHSAVGRVDEHYRYDAHGNIVGMPRQSAMSWDFKDQLHCSARQAVRPDDDAARGETTWYVYDAGGDRVRKVTERFNGRRMHERIYLGGIELYREYDAHGVKVQLARETLHVMDGKRRVAMVETRTIGAAHDPSPARLTRYQLADHLDSSCLELDEAARLISYEEYYPYGSTAYQSLNRRVRAAAKRYRYTAMERDEETGFCYHRARYYLPWLGRWLSCDPLGIESGVNLYAYANGNPVANTDTNGTACDPTVATCMDFEGQEINFTSSSPLREVPFAVHVDEIDAVRGDLAGGVAGSPSDPANKQLLDCRTNTCSKSNYVGSSPPPRRPAVSIADNPEEAESRLLTGRLDEIEEIRDLADQATANTAAGRRTNAALRYRIARDPAVGRFLRSIGINPDDLTLLPSPNGGQRPTGPSVNFSPRDADINPATGEVIPGPNTDAAMARRAQRLASQAPPVASVLSAEAGLVEEELASHVAPPAAPPRLPAGGGGGSPISGAATQLGVTLVPGTAESLLVTEAAGHTALQLGLPRLGAAALSGAESGGPAALGGLVGAPAGYVFEGVARENGASNTTAIGVGTAGAVATGATVAVAAVLIVATAPVSLTVIAGAAIVGGLAAGFGYLMSHAL</sequence>
<dbReference type="PANTHER" id="PTHR32305">
    <property type="match status" value="1"/>
</dbReference>
<gene>
    <name evidence="8" type="ORF">DFP86_101113</name>
</gene>
<feature type="domain" description="Insecticide toxin TcdB middle/C-terminal" evidence="6">
    <location>
        <begin position="912"/>
        <end position="976"/>
    </location>
</feature>
<accession>A0A4R7BCG2</accession>
<proteinExistence type="predicted"/>
<feature type="domain" description="Insecticide toxin TcdB middle/C-terminal" evidence="6">
    <location>
        <begin position="1000"/>
        <end position="1055"/>
    </location>
</feature>
<dbReference type="OrthoDB" id="8596388at2"/>
<feature type="compositionally biased region" description="Polar residues" evidence="4">
    <location>
        <begin position="1"/>
        <end position="22"/>
    </location>
</feature>
<dbReference type="NCBIfam" id="TIGR03696">
    <property type="entry name" value="Rhs_assc_core"/>
    <property type="match status" value="1"/>
</dbReference>
<dbReference type="Pfam" id="PF12255">
    <property type="entry name" value="TcdB_toxin_midC"/>
    <property type="match status" value="2"/>
</dbReference>
<dbReference type="SUPFAM" id="SSF69318">
    <property type="entry name" value="Integrin alpha N-terminal domain"/>
    <property type="match status" value="1"/>
</dbReference>
<evidence type="ECO:0000259" key="7">
    <source>
        <dbReference type="Pfam" id="PF12256"/>
    </source>
</evidence>
<dbReference type="Pfam" id="PF12256">
    <property type="entry name" value="TcdB_toxin_midN"/>
    <property type="match status" value="1"/>
</dbReference>
<dbReference type="RefSeq" id="WP_133678053.1">
    <property type="nucleotide sequence ID" value="NZ_SNZP01000001.1"/>
</dbReference>
<keyword evidence="2" id="KW-0964">Secreted</keyword>
<dbReference type="InterPro" id="IPR022044">
    <property type="entry name" value="TcdB_toxin_mid/C"/>
</dbReference>
<feature type="domain" description="Insecticide toxin TcdB middle/N-terminal" evidence="7">
    <location>
        <begin position="692"/>
        <end position="863"/>
    </location>
</feature>
<evidence type="ECO:0000256" key="2">
    <source>
        <dbReference type="ARBA" id="ARBA00022525"/>
    </source>
</evidence>
<dbReference type="InterPro" id="IPR022045">
    <property type="entry name" value="TcdB_toxin_mid/N"/>
</dbReference>